<keyword evidence="2" id="KW-1185">Reference proteome</keyword>
<proteinExistence type="predicted"/>
<dbReference type="RefSeq" id="WP_150127634.1">
    <property type="nucleotide sequence ID" value="NZ_LOCQ01000034.1"/>
</dbReference>
<protein>
    <submittedName>
        <fullName evidence="1">Uncharacterized protein</fullName>
    </submittedName>
</protein>
<name>A0A1A7C6J7_9BURK</name>
<evidence type="ECO:0000313" key="2">
    <source>
        <dbReference type="Proteomes" id="UP000092713"/>
    </source>
</evidence>
<organism evidence="1 2">
    <name type="scientific">Janthinobacterium psychrotolerans</name>
    <dbReference type="NCBI Taxonomy" id="1747903"/>
    <lineage>
        <taxon>Bacteria</taxon>
        <taxon>Pseudomonadati</taxon>
        <taxon>Pseudomonadota</taxon>
        <taxon>Betaproteobacteria</taxon>
        <taxon>Burkholderiales</taxon>
        <taxon>Oxalobacteraceae</taxon>
        <taxon>Janthinobacterium</taxon>
    </lineage>
</organism>
<gene>
    <name evidence="1" type="ORF">ASR47_10294</name>
</gene>
<dbReference type="EMBL" id="LOCQ01000034">
    <property type="protein sequence ID" value="OBV41337.1"/>
    <property type="molecule type" value="Genomic_DNA"/>
</dbReference>
<dbReference type="OrthoDB" id="7478466at2"/>
<dbReference type="STRING" id="1747903.ASR47_10294"/>
<dbReference type="InterPro" id="IPR043038">
    <property type="entry name" value="VbhA_sf"/>
</dbReference>
<dbReference type="Proteomes" id="UP000092713">
    <property type="component" value="Unassembled WGS sequence"/>
</dbReference>
<evidence type="ECO:0000313" key="1">
    <source>
        <dbReference type="EMBL" id="OBV41337.1"/>
    </source>
</evidence>
<dbReference type="AlphaFoldDB" id="A0A1A7C6J7"/>
<reference evidence="1 2" key="1">
    <citation type="submission" date="2016-04" db="EMBL/GenBank/DDBJ databases">
        <title>Draft genome sequence of Janthinobacterium psychrotolerans sp. nov., isolated from freshwater sediments in Denmark.</title>
        <authorList>
            <person name="Gong X."/>
            <person name="Skrivergaard S."/>
            <person name="Korsgaard B.S."/>
            <person name="Schreiber L."/>
            <person name="Marshall I.P."/>
            <person name="Finster K."/>
            <person name="Schramm A."/>
        </authorList>
    </citation>
    <scope>NUCLEOTIDE SEQUENCE [LARGE SCALE GENOMIC DNA]</scope>
    <source>
        <strain evidence="1 2">S3-2</strain>
    </source>
</reference>
<sequence length="156" mass="17745">MTNTKEERALHASQMRAHLAQEGGVIDPEKETLLQRYVEGSASLADLFDHAREYVTTAQEREDLHLAKQSDAAAFQRMREQYDASLPAYEEKKQQRNLERAGMSEEQRKRHEALDFARANVELSGGKISEEAAQRGLRWANGEITMDEYLDVSPPP</sequence>
<dbReference type="InterPro" id="IPR033788">
    <property type="entry name" value="VbhA-like"/>
</dbReference>
<accession>A0A1A7C6J7</accession>
<dbReference type="CDD" id="cd11586">
    <property type="entry name" value="VbhA_like"/>
    <property type="match status" value="1"/>
</dbReference>
<comment type="caution">
    <text evidence="1">The sequence shown here is derived from an EMBL/GenBank/DDBJ whole genome shotgun (WGS) entry which is preliminary data.</text>
</comment>
<dbReference type="Gene3D" id="1.10.8.1050">
    <property type="entry name" value="Antitoxin VbhA-like"/>
    <property type="match status" value="1"/>
</dbReference>